<evidence type="ECO:0000256" key="1">
    <source>
        <dbReference type="ARBA" id="ARBA00004141"/>
    </source>
</evidence>
<evidence type="ECO:0000256" key="2">
    <source>
        <dbReference type="ARBA" id="ARBA00022692"/>
    </source>
</evidence>
<dbReference type="Proteomes" id="UP000263642">
    <property type="component" value="Unassembled WGS sequence"/>
</dbReference>
<feature type="region of interest" description="Disordered" evidence="5">
    <location>
        <begin position="167"/>
        <end position="198"/>
    </location>
</feature>
<evidence type="ECO:0000256" key="3">
    <source>
        <dbReference type="ARBA" id="ARBA00022989"/>
    </source>
</evidence>
<proteinExistence type="predicted"/>
<dbReference type="EMBL" id="CP042910">
    <property type="protein sequence ID" value="QEG19581.1"/>
    <property type="molecule type" value="Genomic_DNA"/>
</dbReference>
<accession>A0A517XJ90</accession>
<reference evidence="9 11" key="2">
    <citation type="submission" date="2019-08" db="EMBL/GenBank/DDBJ databases">
        <title>Deep-cultivation of Planctomycetes and their phenomic and genomic characterization uncovers novel biology.</title>
        <authorList>
            <person name="Wiegand S."/>
            <person name="Jogler M."/>
            <person name="Boedeker C."/>
            <person name="Pinto D."/>
            <person name="Vollmers J."/>
            <person name="Rivas-Marin E."/>
            <person name="Kohn T."/>
            <person name="Peeters S.H."/>
            <person name="Heuer A."/>
            <person name="Rast P."/>
            <person name="Oberbeckmann S."/>
            <person name="Bunk B."/>
            <person name="Jeske O."/>
            <person name="Meyerdierks A."/>
            <person name="Storesund J.E."/>
            <person name="Kallscheuer N."/>
            <person name="Luecker S."/>
            <person name="Lage O.M."/>
            <person name="Pohl T."/>
            <person name="Merkel B.J."/>
            <person name="Hornburger P."/>
            <person name="Mueller R.-W."/>
            <person name="Bruemmer F."/>
            <person name="Labrenz M."/>
            <person name="Spormann A.M."/>
            <person name="Op den Camp H."/>
            <person name="Overmann J."/>
            <person name="Amann R."/>
            <person name="Jetten M.S.M."/>
            <person name="Mascher T."/>
            <person name="Medema M.H."/>
            <person name="Devos D.P."/>
            <person name="Kaster A.-K."/>
            <person name="Ovreas L."/>
            <person name="Rohde M."/>
            <person name="Galperin M.Y."/>
            <person name="Jogler C."/>
        </authorList>
    </citation>
    <scope>NUCLEOTIDE SEQUENCE [LARGE SCALE GENOMIC DNA]</scope>
    <source>
        <strain evidence="9 11">DSM 8797</strain>
    </source>
</reference>
<keyword evidence="3 6" id="KW-1133">Transmembrane helix</keyword>
<dbReference type="Pfam" id="PF01957">
    <property type="entry name" value="NfeD"/>
    <property type="match status" value="1"/>
</dbReference>
<dbReference type="Gene3D" id="2.40.50.140">
    <property type="entry name" value="Nucleic acid-binding proteins"/>
    <property type="match status" value="1"/>
</dbReference>
<feature type="transmembrane region" description="Helical" evidence="6">
    <location>
        <begin position="6"/>
        <end position="24"/>
    </location>
</feature>
<dbReference type="SUPFAM" id="SSF141322">
    <property type="entry name" value="NfeD domain-like"/>
    <property type="match status" value="1"/>
</dbReference>
<evidence type="ECO:0000313" key="10">
    <source>
        <dbReference type="Proteomes" id="UP000263642"/>
    </source>
</evidence>
<feature type="transmembrane region" description="Helical" evidence="6">
    <location>
        <begin position="31"/>
        <end position="51"/>
    </location>
</feature>
<dbReference type="GeneID" id="98649908"/>
<reference evidence="8 10" key="1">
    <citation type="journal article" date="2018" name="Nat. Biotechnol.">
        <title>A standardized bacterial taxonomy based on genome phylogeny substantially revises the tree of life.</title>
        <authorList>
            <person name="Parks D.H."/>
            <person name="Chuvochina M."/>
            <person name="Waite D.W."/>
            <person name="Rinke C."/>
            <person name="Skarshewski A."/>
            <person name="Chaumeil P.A."/>
            <person name="Hugenholtz P."/>
        </authorList>
    </citation>
    <scope>NUCLEOTIDE SEQUENCE [LARGE SCALE GENOMIC DNA]</scope>
    <source>
        <strain evidence="8">UBA9375</strain>
    </source>
</reference>
<keyword evidence="11" id="KW-1185">Reference proteome</keyword>
<evidence type="ECO:0000313" key="8">
    <source>
        <dbReference type="EMBL" id="HCO23749.1"/>
    </source>
</evidence>
<dbReference type="InterPro" id="IPR052165">
    <property type="entry name" value="Membrane_assoc_protease"/>
</dbReference>
<keyword evidence="4 6" id="KW-0472">Membrane</keyword>
<dbReference type="AlphaFoldDB" id="A0A3D3R4S2"/>
<keyword evidence="2 6" id="KW-0812">Transmembrane</keyword>
<dbReference type="EMBL" id="DQAY01000069">
    <property type="protein sequence ID" value="HCO23749.1"/>
    <property type="molecule type" value="Genomic_DNA"/>
</dbReference>
<evidence type="ECO:0000256" key="5">
    <source>
        <dbReference type="SAM" id="MobiDB-lite"/>
    </source>
</evidence>
<dbReference type="InterPro" id="IPR012340">
    <property type="entry name" value="NA-bd_OB-fold"/>
</dbReference>
<protein>
    <recommendedName>
        <fullName evidence="7">NfeD-like C-terminal domain-containing protein</fullName>
    </recommendedName>
</protein>
<dbReference type="InterPro" id="IPR002810">
    <property type="entry name" value="NfeD-like_C"/>
</dbReference>
<sequence length="198" mass="21576">MDYSLIAILALAVALMMMVAEIFLPSGGIIAVLALTSIAGSVWAAWMAWWGTSPGSWWTYIASVIVLIPTTLGFAVRIFPNTAWGKKVIHEVPTLDEVTGFREETEHLQSLIGKIGKTQTLLNPSGFVLVNHERHHCESQGMIVDAQVNVEIIAVEGNRLVVKVVKQPDTDEAKSGEESTTSDDKIADESLDFEVPES</sequence>
<comment type="subcellular location">
    <subcellularLocation>
        <location evidence="1">Membrane</location>
        <topology evidence="1">Multi-pass membrane protein</topology>
    </subcellularLocation>
</comment>
<evidence type="ECO:0000256" key="6">
    <source>
        <dbReference type="SAM" id="Phobius"/>
    </source>
</evidence>
<evidence type="ECO:0000259" key="7">
    <source>
        <dbReference type="Pfam" id="PF01957"/>
    </source>
</evidence>
<gene>
    <name evidence="8" type="ORF">DIT97_12105</name>
    <name evidence="9" type="ORF">GmarT_54820</name>
</gene>
<evidence type="ECO:0000256" key="4">
    <source>
        <dbReference type="ARBA" id="ARBA00023136"/>
    </source>
</evidence>
<feature type="domain" description="NfeD-like C-terminal" evidence="7">
    <location>
        <begin position="109"/>
        <end position="163"/>
    </location>
</feature>
<dbReference type="Proteomes" id="UP000322887">
    <property type="component" value="Chromosome"/>
</dbReference>
<evidence type="ECO:0000313" key="9">
    <source>
        <dbReference type="EMBL" id="QEG19581.1"/>
    </source>
</evidence>
<organism evidence="8 10">
    <name type="scientific">Gimesia maris</name>
    <dbReference type="NCBI Taxonomy" id="122"/>
    <lineage>
        <taxon>Bacteria</taxon>
        <taxon>Pseudomonadati</taxon>
        <taxon>Planctomycetota</taxon>
        <taxon>Planctomycetia</taxon>
        <taxon>Planctomycetales</taxon>
        <taxon>Planctomycetaceae</taxon>
        <taxon>Gimesia</taxon>
    </lineage>
</organism>
<accession>A0A3D3R4S2</accession>
<name>A0A3D3R4S2_9PLAN</name>
<feature type="compositionally biased region" description="Basic and acidic residues" evidence="5">
    <location>
        <begin position="167"/>
        <end position="188"/>
    </location>
</feature>
<dbReference type="GO" id="GO:0016020">
    <property type="term" value="C:membrane"/>
    <property type="evidence" value="ECO:0007669"/>
    <property type="project" value="UniProtKB-SubCell"/>
</dbReference>
<dbReference type="RefSeq" id="WP_002644530.1">
    <property type="nucleotide sequence ID" value="NZ_CAXBMG010000035.1"/>
</dbReference>
<feature type="transmembrane region" description="Helical" evidence="6">
    <location>
        <begin position="57"/>
        <end position="79"/>
    </location>
</feature>
<evidence type="ECO:0000313" key="11">
    <source>
        <dbReference type="Proteomes" id="UP000322887"/>
    </source>
</evidence>
<feature type="compositionally biased region" description="Acidic residues" evidence="5">
    <location>
        <begin position="189"/>
        <end position="198"/>
    </location>
</feature>
<dbReference type="PANTHER" id="PTHR33507">
    <property type="entry name" value="INNER MEMBRANE PROTEIN YBBJ"/>
    <property type="match status" value="1"/>
</dbReference>